<dbReference type="EMBL" id="FOGT01000004">
    <property type="protein sequence ID" value="SER85245.1"/>
    <property type="molecule type" value="Genomic_DNA"/>
</dbReference>
<dbReference type="PROSITE" id="PS51935">
    <property type="entry name" value="NLPC_P60"/>
    <property type="match status" value="1"/>
</dbReference>
<dbReference type="PANTHER" id="PTHR47053">
    <property type="entry name" value="MUREIN DD-ENDOPEPTIDASE MEPH-RELATED"/>
    <property type="match status" value="1"/>
</dbReference>
<feature type="domain" description="NlpC/P60" evidence="5">
    <location>
        <begin position="182"/>
        <end position="306"/>
    </location>
</feature>
<dbReference type="Gene3D" id="2.30.30.40">
    <property type="entry name" value="SH3 Domains"/>
    <property type="match status" value="2"/>
</dbReference>
<dbReference type="InterPro" id="IPR051202">
    <property type="entry name" value="Peptidase_C40"/>
</dbReference>
<protein>
    <submittedName>
        <fullName evidence="6">NlpC/P60 family protein</fullName>
    </submittedName>
</protein>
<comment type="similarity">
    <text evidence="1">Belongs to the peptidase C40 family.</text>
</comment>
<dbReference type="Pfam" id="PF00877">
    <property type="entry name" value="NLPC_P60"/>
    <property type="match status" value="1"/>
</dbReference>
<dbReference type="Pfam" id="PF18348">
    <property type="entry name" value="SH3_16"/>
    <property type="match status" value="1"/>
</dbReference>
<reference evidence="7" key="1">
    <citation type="submission" date="2016-10" db="EMBL/GenBank/DDBJ databases">
        <authorList>
            <person name="Varghese N."/>
            <person name="Submissions S."/>
        </authorList>
    </citation>
    <scope>NUCLEOTIDE SEQUENCE [LARGE SCALE GENOMIC DNA]</scope>
    <source>
        <strain evidence="7">S9</strain>
    </source>
</reference>
<dbReference type="GO" id="GO:0006508">
    <property type="term" value="P:proteolysis"/>
    <property type="evidence" value="ECO:0007669"/>
    <property type="project" value="UniProtKB-KW"/>
</dbReference>
<accession>A0A1H9SKM8</accession>
<dbReference type="OrthoDB" id="9813368at2"/>
<dbReference type="PANTHER" id="PTHR47053:SF3">
    <property type="entry name" value="GAMMA-D-GLUTAMYL-L-LYSINE DIPEPTIDYL-PEPTIDASE"/>
    <property type="match status" value="1"/>
</dbReference>
<dbReference type="Gene3D" id="3.90.1720.10">
    <property type="entry name" value="endopeptidase domain like (from Nostoc punctiforme)"/>
    <property type="match status" value="1"/>
</dbReference>
<name>A0A1H9SKM8_9BACI</name>
<evidence type="ECO:0000256" key="3">
    <source>
        <dbReference type="ARBA" id="ARBA00022801"/>
    </source>
</evidence>
<organism evidence="6 7">
    <name type="scientific">Salipaludibacillus aurantiacus</name>
    <dbReference type="NCBI Taxonomy" id="1601833"/>
    <lineage>
        <taxon>Bacteria</taxon>
        <taxon>Bacillati</taxon>
        <taxon>Bacillota</taxon>
        <taxon>Bacilli</taxon>
        <taxon>Bacillales</taxon>
        <taxon>Bacillaceae</taxon>
    </lineage>
</organism>
<dbReference type="InterPro" id="IPR057812">
    <property type="entry name" value="SH3_YKFC_2nd"/>
</dbReference>
<dbReference type="GO" id="GO:0008234">
    <property type="term" value="F:cysteine-type peptidase activity"/>
    <property type="evidence" value="ECO:0007669"/>
    <property type="project" value="UniProtKB-KW"/>
</dbReference>
<gene>
    <name evidence="6" type="ORF">SAMN05518684_104263</name>
</gene>
<keyword evidence="4" id="KW-0788">Thiol protease</keyword>
<evidence type="ECO:0000313" key="6">
    <source>
        <dbReference type="EMBL" id="SER85245.1"/>
    </source>
</evidence>
<dbReference type="Pfam" id="PF23795">
    <property type="entry name" value="SH3_YKFC_2nd"/>
    <property type="match status" value="1"/>
</dbReference>
<sequence>MTTHYIVRVPVATVWTSPEKPRNIDQKALSYPVDLSGWLEGMTTDERRQLTDDNIVQTQALYGQTVTLIEEKDEWLHVYINEQPSSKLEKGYPGWLPKQQAVLYEDSGMPEGERPFAVVTAPSAWLYKGEEKYLEVSYQTRLPLKEDKGESDGKVTVFTPDGTLTLKKRDVEVYSSLKGFPHPSGQDLVRSGEKFQGLPYLWGGMSGFGFDCSGFVYTLHRAWGITIPRDASDQEKSGTPVERKGLLPGDLIYFAKDEGKGNVYHVGMYYGDGKMIHAPSAGKAIEAVPIAETKYGKNYHSARRFW</sequence>
<evidence type="ECO:0000256" key="4">
    <source>
        <dbReference type="ARBA" id="ARBA00022807"/>
    </source>
</evidence>
<dbReference type="InterPro" id="IPR038765">
    <property type="entry name" value="Papain-like_cys_pep_sf"/>
</dbReference>
<dbReference type="RefSeq" id="WP_093049203.1">
    <property type="nucleotide sequence ID" value="NZ_FOGT01000004.1"/>
</dbReference>
<evidence type="ECO:0000259" key="5">
    <source>
        <dbReference type="PROSITE" id="PS51935"/>
    </source>
</evidence>
<keyword evidence="2" id="KW-0645">Protease</keyword>
<dbReference type="Proteomes" id="UP000198571">
    <property type="component" value="Unassembled WGS sequence"/>
</dbReference>
<keyword evidence="7" id="KW-1185">Reference proteome</keyword>
<evidence type="ECO:0000256" key="2">
    <source>
        <dbReference type="ARBA" id="ARBA00022670"/>
    </source>
</evidence>
<dbReference type="STRING" id="1601833.SAMN05518684_104263"/>
<keyword evidence="3" id="KW-0378">Hydrolase</keyword>
<dbReference type="InterPro" id="IPR041382">
    <property type="entry name" value="SH3_16"/>
</dbReference>
<dbReference type="InterPro" id="IPR000064">
    <property type="entry name" value="NLP_P60_dom"/>
</dbReference>
<evidence type="ECO:0000256" key="1">
    <source>
        <dbReference type="ARBA" id="ARBA00007074"/>
    </source>
</evidence>
<dbReference type="SUPFAM" id="SSF54001">
    <property type="entry name" value="Cysteine proteinases"/>
    <property type="match status" value="1"/>
</dbReference>
<evidence type="ECO:0000313" key="7">
    <source>
        <dbReference type="Proteomes" id="UP000198571"/>
    </source>
</evidence>
<proteinExistence type="inferred from homology"/>
<dbReference type="AlphaFoldDB" id="A0A1H9SKM8"/>